<keyword evidence="13 19" id="KW-0448">Lipopolysaccharide biosynthesis</keyword>
<name>A0A1I5HMZ5_9GAMM</name>
<dbReference type="GO" id="GO:0009245">
    <property type="term" value="P:lipid A biosynthetic process"/>
    <property type="evidence" value="ECO:0007669"/>
    <property type="project" value="UniProtKB-UniRule"/>
</dbReference>
<organism evidence="21 22">
    <name type="scientific">Candidatus Pantoea varia</name>
    <dbReference type="NCBI Taxonomy" id="1881036"/>
    <lineage>
        <taxon>Bacteria</taxon>
        <taxon>Pseudomonadati</taxon>
        <taxon>Pseudomonadota</taxon>
        <taxon>Gammaproteobacteria</taxon>
        <taxon>Enterobacterales</taxon>
        <taxon>Erwiniaceae</taxon>
        <taxon>Pantoea</taxon>
    </lineage>
</organism>
<keyword evidence="10 19" id="KW-0328">Glycosyltransferase</keyword>
<keyword evidence="22" id="KW-1185">Reference proteome</keyword>
<feature type="transmembrane region" description="Helical" evidence="19">
    <location>
        <begin position="9"/>
        <end position="26"/>
    </location>
</feature>
<keyword evidence="15 19" id="KW-0443">Lipid metabolism</keyword>
<comment type="pathway">
    <text evidence="2 19">Lipopolysaccharide metabolism; 4-amino-4-deoxy-beta-L-arabinose-lipid A biosynthesis.</text>
</comment>
<evidence type="ECO:0000313" key="21">
    <source>
        <dbReference type="EMBL" id="SFO49688.1"/>
    </source>
</evidence>
<evidence type="ECO:0000256" key="10">
    <source>
        <dbReference type="ARBA" id="ARBA00022676"/>
    </source>
</evidence>
<sequence length="555" mass="62053">MRIHNNTKWVLFFSFFVLYYLIPPMFRDLWQPDETRYAEISREMLATGNWVTPHFFGLRYFEKPIAGYWVNSLGQWLFGHNNFGVRAGSVFSTAVTAALIYWLGRRMFGSARTAAVGTLIFLSSLLVYGVGTYAVLDPMLMLWLAAGMCSFWLATEASGRAGRAGGYLLLGLACGMGFMTKGFLALAVPVLAILPWVIWRKRVLELLCFGPLAVLSAAAISAPWALAIYHQAPDFWHYFFWVEHIQRFAEDNAQHKAPFWYYLPVLVLGTLPWLALLPGALMTGWRERQQHPGMLYLLSWTVMPLLFFSLAKGKLPTYILPCFVPLSLLMAHYGLNAAQRAGRALTVNGWLNLIFGILTLATVVLVLAPWSVTHHPLFATHEMLKLALGALAFLIWGLVGAYSCRSSQRRWLAAALCPLGVALFIGTAIPDKIRDAKQPQHFVSTISERLASSHFILADNPGVASAVAWHLQRSDIGFYDTKGELEYGLSYPDAQSRFVSQADFGGWLADHRRTGSVSLLLLVDSPHSDIGEDVPVPDAVYRQGRLVCLYYSQMK</sequence>
<dbReference type="NCBIfam" id="NF009784">
    <property type="entry name" value="PRK13279.1"/>
    <property type="match status" value="1"/>
</dbReference>
<dbReference type="InterPro" id="IPR003342">
    <property type="entry name" value="ArnT-like_N"/>
</dbReference>
<feature type="transmembrane region" description="Helical" evidence="19">
    <location>
        <begin position="317"/>
        <end position="338"/>
    </location>
</feature>
<feature type="transmembrane region" description="Helical" evidence="19">
    <location>
        <begin position="350"/>
        <end position="372"/>
    </location>
</feature>
<feature type="transmembrane region" description="Helical" evidence="19">
    <location>
        <begin position="411"/>
        <end position="429"/>
    </location>
</feature>
<evidence type="ECO:0000256" key="12">
    <source>
        <dbReference type="ARBA" id="ARBA00022692"/>
    </source>
</evidence>
<feature type="transmembrane region" description="Helical" evidence="19">
    <location>
        <begin position="384"/>
        <end position="404"/>
    </location>
</feature>
<feature type="transmembrane region" description="Helical" evidence="19">
    <location>
        <begin position="115"/>
        <end position="136"/>
    </location>
</feature>
<keyword evidence="8" id="KW-0997">Cell inner membrane</keyword>
<dbReference type="HAMAP" id="MF_01165">
    <property type="entry name" value="ArnT_transfer"/>
    <property type="match status" value="1"/>
</dbReference>
<proteinExistence type="inferred from homology"/>
<dbReference type="PANTHER" id="PTHR33908">
    <property type="entry name" value="MANNOSYLTRANSFERASE YKCB-RELATED"/>
    <property type="match status" value="1"/>
</dbReference>
<dbReference type="Pfam" id="PF02366">
    <property type="entry name" value="PMT"/>
    <property type="match status" value="1"/>
</dbReference>
<evidence type="ECO:0000256" key="9">
    <source>
        <dbReference type="ARBA" id="ARBA00022556"/>
    </source>
</evidence>
<evidence type="ECO:0000256" key="3">
    <source>
        <dbReference type="ARBA" id="ARBA00010814"/>
    </source>
</evidence>
<keyword evidence="9 19" id="KW-0441">Lipid A biosynthesis</keyword>
<evidence type="ECO:0000256" key="17">
    <source>
        <dbReference type="ARBA" id="ARBA00025446"/>
    </source>
</evidence>
<accession>A0A1I5HMZ5</accession>
<dbReference type="PANTHER" id="PTHR33908:SF3">
    <property type="entry name" value="UNDECAPRENYL PHOSPHATE-ALPHA-4-AMINO-4-DEOXY-L-ARABINOSE ARABINOSYL TRANSFERASE"/>
    <property type="match status" value="1"/>
</dbReference>
<dbReference type="Proteomes" id="UP000198968">
    <property type="component" value="Unassembled WGS sequence"/>
</dbReference>
<dbReference type="RefSeq" id="WP_090967043.1">
    <property type="nucleotide sequence ID" value="NZ_FOVG01000007.1"/>
</dbReference>
<keyword evidence="11 19" id="KW-0808">Transferase</keyword>
<dbReference type="GO" id="GO:0000030">
    <property type="term" value="F:mannosyltransferase activity"/>
    <property type="evidence" value="ECO:0007669"/>
    <property type="project" value="InterPro"/>
</dbReference>
<evidence type="ECO:0000256" key="1">
    <source>
        <dbReference type="ARBA" id="ARBA00004429"/>
    </source>
</evidence>
<evidence type="ECO:0000256" key="7">
    <source>
        <dbReference type="ARBA" id="ARBA00022516"/>
    </source>
</evidence>
<feature type="transmembrane region" description="Helical" evidence="19">
    <location>
        <begin position="167"/>
        <end position="194"/>
    </location>
</feature>
<feature type="domain" description="ArnT-like N-terminal" evidence="20">
    <location>
        <begin position="10"/>
        <end position="239"/>
    </location>
</feature>
<dbReference type="GO" id="GO:0006493">
    <property type="term" value="P:protein O-linked glycosylation"/>
    <property type="evidence" value="ECO:0007669"/>
    <property type="project" value="InterPro"/>
</dbReference>
<evidence type="ECO:0000256" key="15">
    <source>
        <dbReference type="ARBA" id="ARBA00023098"/>
    </source>
</evidence>
<comment type="similarity">
    <text evidence="3 19">Belongs to the glycosyltransferase 83 family.</text>
</comment>
<keyword evidence="7 19" id="KW-0444">Lipid biosynthesis</keyword>
<keyword evidence="14 19" id="KW-1133">Transmembrane helix</keyword>
<dbReference type="InterPro" id="IPR050297">
    <property type="entry name" value="LipidA_mod_glycosyltrf_83"/>
</dbReference>
<evidence type="ECO:0000256" key="13">
    <source>
        <dbReference type="ARBA" id="ARBA00022985"/>
    </source>
</evidence>
<gene>
    <name evidence="19" type="primary">arnT</name>
    <name evidence="21" type="ORF">SAMN05428971_4207</name>
</gene>
<keyword evidence="16 19" id="KW-0472">Membrane</keyword>
<feature type="transmembrane region" description="Helical" evidence="19">
    <location>
        <begin position="206"/>
        <end position="229"/>
    </location>
</feature>
<dbReference type="UniPathway" id="UPA00037"/>
<protein>
    <recommendedName>
        <fullName evidence="5 19">Undecaprenyl phosphate-alpha-4-amino-4-deoxy-L-arabinose arabinosyl transferase</fullName>
        <ecNumber evidence="4 19">2.4.2.43</ecNumber>
    </recommendedName>
    <alternativeName>
        <fullName evidence="19">4-amino-4-deoxy-L-arabinose lipid A transferase</fullName>
    </alternativeName>
    <alternativeName>
        <fullName evidence="19">Lipid IV(A) 4-amino-4-deoxy-L-arabinosyltransferase</fullName>
    </alternativeName>
    <alternativeName>
        <fullName evidence="19">Undecaprenyl phosphate-alpha-L-Ara4N transferase</fullName>
    </alternativeName>
</protein>
<keyword evidence="6 19" id="KW-1003">Cell membrane</keyword>
<dbReference type="GO" id="GO:0009103">
    <property type="term" value="P:lipopolysaccharide biosynthetic process"/>
    <property type="evidence" value="ECO:0007669"/>
    <property type="project" value="UniProtKB-KW"/>
</dbReference>
<feature type="transmembrane region" description="Helical" evidence="19">
    <location>
        <begin position="259"/>
        <end position="281"/>
    </location>
</feature>
<evidence type="ECO:0000256" key="14">
    <source>
        <dbReference type="ARBA" id="ARBA00022989"/>
    </source>
</evidence>
<comment type="function">
    <text evidence="17 19">Catalyzes the transfer of the L-Ara4N moiety of the glycolipid undecaprenyl phosphate-alpha-L-Ara4N to lipid A. The modified arabinose is attached to lipid A and is required for resistance to polymyxin and cationic antimicrobial peptides.</text>
</comment>
<dbReference type="EC" id="2.4.2.43" evidence="4 19"/>
<dbReference type="OrthoDB" id="9775035at2"/>
<evidence type="ECO:0000313" key="22">
    <source>
        <dbReference type="Proteomes" id="UP000198968"/>
    </source>
</evidence>
<evidence type="ECO:0000259" key="20">
    <source>
        <dbReference type="Pfam" id="PF02366"/>
    </source>
</evidence>
<feature type="transmembrane region" description="Helical" evidence="19">
    <location>
        <begin position="83"/>
        <end position="103"/>
    </location>
</feature>
<reference evidence="22" key="1">
    <citation type="submission" date="2016-10" db="EMBL/GenBank/DDBJ databases">
        <authorList>
            <person name="Varghese N."/>
            <person name="Submissions S."/>
        </authorList>
    </citation>
    <scope>NUCLEOTIDE SEQUENCE [LARGE SCALE GENOMIC DNA]</scope>
    <source>
        <strain evidence="22">OV426</strain>
    </source>
</reference>
<evidence type="ECO:0000256" key="11">
    <source>
        <dbReference type="ARBA" id="ARBA00022679"/>
    </source>
</evidence>
<evidence type="ECO:0000256" key="8">
    <source>
        <dbReference type="ARBA" id="ARBA00022519"/>
    </source>
</evidence>
<keyword evidence="12 19" id="KW-0812">Transmembrane</keyword>
<comment type="catalytic activity">
    <reaction evidence="18 19">
        <text>4-amino-4-deoxy-alpha-L-arabinopyranosyl di-trans,octa-cis-undecaprenyl phosphate + lipid IVA = lipid IIA + di-trans,octa-cis-undecaprenyl phosphate.</text>
        <dbReference type="EC" id="2.4.2.43"/>
    </reaction>
</comment>
<evidence type="ECO:0000256" key="19">
    <source>
        <dbReference type="HAMAP-Rule" id="MF_01165"/>
    </source>
</evidence>
<dbReference type="InterPro" id="IPR022839">
    <property type="entry name" value="ArnT"/>
</dbReference>
<evidence type="ECO:0000256" key="2">
    <source>
        <dbReference type="ARBA" id="ARBA00005200"/>
    </source>
</evidence>
<evidence type="ECO:0000256" key="6">
    <source>
        <dbReference type="ARBA" id="ARBA00022475"/>
    </source>
</evidence>
<dbReference type="GO" id="GO:0103015">
    <property type="term" value="F:4-amino-4-deoxy-L-arabinose transferase activity"/>
    <property type="evidence" value="ECO:0007669"/>
    <property type="project" value="UniProtKB-EC"/>
</dbReference>
<dbReference type="EMBL" id="FOVG01000007">
    <property type="protein sequence ID" value="SFO49688.1"/>
    <property type="molecule type" value="Genomic_DNA"/>
</dbReference>
<comment type="subcellular location">
    <subcellularLocation>
        <location evidence="1">Cell inner membrane</location>
        <topology evidence="1">Multi-pass membrane protein</topology>
    </subcellularLocation>
    <subcellularLocation>
        <location evidence="19">Cell membrane</location>
        <topology evidence="19">Multi-pass membrane protein</topology>
    </subcellularLocation>
</comment>
<feature type="transmembrane region" description="Helical" evidence="19">
    <location>
        <begin position="293"/>
        <end position="311"/>
    </location>
</feature>
<dbReference type="GO" id="GO:0005886">
    <property type="term" value="C:plasma membrane"/>
    <property type="evidence" value="ECO:0007669"/>
    <property type="project" value="UniProtKB-SubCell"/>
</dbReference>
<dbReference type="GO" id="GO:0010041">
    <property type="term" value="P:response to iron(III) ion"/>
    <property type="evidence" value="ECO:0007669"/>
    <property type="project" value="TreeGrafter"/>
</dbReference>
<evidence type="ECO:0000256" key="5">
    <source>
        <dbReference type="ARBA" id="ARBA00015532"/>
    </source>
</evidence>
<evidence type="ECO:0000256" key="16">
    <source>
        <dbReference type="ARBA" id="ARBA00023136"/>
    </source>
</evidence>
<evidence type="ECO:0000256" key="18">
    <source>
        <dbReference type="ARBA" id="ARBA00034054"/>
    </source>
</evidence>
<dbReference type="AlphaFoldDB" id="A0A1I5HMZ5"/>
<evidence type="ECO:0000256" key="4">
    <source>
        <dbReference type="ARBA" id="ARBA00012056"/>
    </source>
</evidence>